<dbReference type="Proteomes" id="UP000184287">
    <property type="component" value="Unassembled WGS sequence"/>
</dbReference>
<dbReference type="PROSITE" id="PS51257">
    <property type="entry name" value="PROKAR_LIPOPROTEIN"/>
    <property type="match status" value="1"/>
</dbReference>
<dbReference type="STRING" id="288992.SAMN04488522_10953"/>
<evidence type="ECO:0000313" key="2">
    <source>
        <dbReference type="Proteomes" id="UP000184287"/>
    </source>
</evidence>
<dbReference type="Gene3D" id="2.30.180.10">
    <property type="entry name" value="FAS1 domain"/>
    <property type="match status" value="1"/>
</dbReference>
<sequence>MFKILKTPVLLLLPILLMLAACNKDKYFYDTGVHKAEFRGSILDYLKSKPGHFDSLVRIINIAGMNEVYAKENLTFFAPPSSLVHKSVLKLNDYLRDNGRDTVSQLEQVKPEVWREMLALYTFKGTYRLKDYPQIDTTSIIAFPGQGYRGYGNLEESQNRTMNIGVVHNDAAGVKYAGYRQLVLSYIPDMSKPSTRLNYAQVASSDIAPTNGIIHALNINCVGQVKLTSGDIASFWYPQYFGFDANSFVLLAISNGISPKK</sequence>
<proteinExistence type="predicted"/>
<dbReference type="RefSeq" id="WP_073238879.1">
    <property type="nucleotide sequence ID" value="NZ_FQUQ01000009.1"/>
</dbReference>
<gene>
    <name evidence="1" type="ORF">SAMN04488522_10953</name>
</gene>
<dbReference type="InterPro" id="IPR036378">
    <property type="entry name" value="FAS1_dom_sf"/>
</dbReference>
<dbReference type="EMBL" id="FQUQ01000009">
    <property type="protein sequence ID" value="SHG98130.1"/>
    <property type="molecule type" value="Genomic_DNA"/>
</dbReference>
<organism evidence="1 2">
    <name type="scientific">Pedobacter caeni</name>
    <dbReference type="NCBI Taxonomy" id="288992"/>
    <lineage>
        <taxon>Bacteria</taxon>
        <taxon>Pseudomonadati</taxon>
        <taxon>Bacteroidota</taxon>
        <taxon>Sphingobacteriia</taxon>
        <taxon>Sphingobacteriales</taxon>
        <taxon>Sphingobacteriaceae</taxon>
        <taxon>Pedobacter</taxon>
    </lineage>
</organism>
<dbReference type="OrthoDB" id="1097608at2"/>
<dbReference type="SUPFAM" id="SSF82153">
    <property type="entry name" value="FAS1 domain"/>
    <property type="match status" value="1"/>
</dbReference>
<accession>A0A1M5P8L5</accession>
<evidence type="ECO:0000313" key="1">
    <source>
        <dbReference type="EMBL" id="SHG98130.1"/>
    </source>
</evidence>
<name>A0A1M5P8L5_9SPHI</name>
<evidence type="ECO:0008006" key="3">
    <source>
        <dbReference type="Google" id="ProtNLM"/>
    </source>
</evidence>
<protein>
    <recommendedName>
        <fullName evidence="3">Fasciclin domain-containing protein</fullName>
    </recommendedName>
</protein>
<keyword evidence="2" id="KW-1185">Reference proteome</keyword>
<reference evidence="2" key="1">
    <citation type="submission" date="2016-11" db="EMBL/GenBank/DDBJ databases">
        <authorList>
            <person name="Varghese N."/>
            <person name="Submissions S."/>
        </authorList>
    </citation>
    <scope>NUCLEOTIDE SEQUENCE [LARGE SCALE GENOMIC DNA]</scope>
    <source>
        <strain evidence="2">DSM 16990</strain>
    </source>
</reference>
<dbReference type="AlphaFoldDB" id="A0A1M5P8L5"/>